<reference evidence="4 5" key="1">
    <citation type="submission" date="2013-11" db="EMBL/GenBank/DDBJ databases">
        <title>The Damaraland mole rat (Fukomys damarensis) genome and evolution of African mole rats.</title>
        <authorList>
            <person name="Gladyshev V.N."/>
            <person name="Fang X."/>
        </authorList>
    </citation>
    <scope>NUCLEOTIDE SEQUENCE [LARGE SCALE GENOMIC DNA]</scope>
    <source>
        <tissue evidence="4">Liver</tissue>
    </source>
</reference>
<dbReference type="Pfam" id="PF01991">
    <property type="entry name" value="vATP-synt_E"/>
    <property type="match status" value="1"/>
</dbReference>
<evidence type="ECO:0000256" key="1">
    <source>
        <dbReference type="ARBA" id="ARBA00005901"/>
    </source>
</evidence>
<proteinExistence type="inferred from homology"/>
<dbReference type="AlphaFoldDB" id="A0A091E254"/>
<dbReference type="EMBL" id="KN120873">
    <property type="protein sequence ID" value="KFO37427.1"/>
    <property type="molecule type" value="Genomic_DNA"/>
</dbReference>
<dbReference type="PANTHER" id="PTHR45715">
    <property type="entry name" value="ATPASE H+-TRANSPORTING V1 SUBUNIT E1A-RELATED"/>
    <property type="match status" value="1"/>
</dbReference>
<dbReference type="InterPro" id="IPR002842">
    <property type="entry name" value="ATPase_V1_Esu"/>
</dbReference>
<dbReference type="Proteomes" id="UP000028990">
    <property type="component" value="Unassembled WGS sequence"/>
</dbReference>
<dbReference type="GO" id="GO:0046961">
    <property type="term" value="F:proton-transporting ATPase activity, rotational mechanism"/>
    <property type="evidence" value="ECO:0007669"/>
    <property type="project" value="InterPro"/>
</dbReference>
<keyword evidence="2" id="KW-0813">Transport</keyword>
<comment type="similarity">
    <text evidence="1">Belongs to the V-ATPase E subunit family.</text>
</comment>
<dbReference type="GO" id="GO:0033178">
    <property type="term" value="C:proton-transporting two-sector ATPase complex, catalytic domain"/>
    <property type="evidence" value="ECO:0007669"/>
    <property type="project" value="InterPro"/>
</dbReference>
<organism evidence="4 5">
    <name type="scientific">Fukomys damarensis</name>
    <name type="common">Damaraland mole rat</name>
    <name type="synonym">Cryptomys damarensis</name>
    <dbReference type="NCBI Taxonomy" id="885580"/>
    <lineage>
        <taxon>Eukaryota</taxon>
        <taxon>Metazoa</taxon>
        <taxon>Chordata</taxon>
        <taxon>Craniata</taxon>
        <taxon>Vertebrata</taxon>
        <taxon>Euteleostomi</taxon>
        <taxon>Mammalia</taxon>
        <taxon>Eutheria</taxon>
        <taxon>Euarchontoglires</taxon>
        <taxon>Glires</taxon>
        <taxon>Rodentia</taxon>
        <taxon>Hystricomorpha</taxon>
        <taxon>Bathyergidae</taxon>
        <taxon>Fukomys</taxon>
    </lineage>
</organism>
<evidence type="ECO:0000256" key="3">
    <source>
        <dbReference type="ARBA" id="ARBA00023065"/>
    </source>
</evidence>
<gene>
    <name evidence="4" type="ORF">H920_01168</name>
</gene>
<evidence type="ECO:0000313" key="5">
    <source>
        <dbReference type="Proteomes" id="UP000028990"/>
    </source>
</evidence>
<keyword evidence="5" id="KW-1185">Reference proteome</keyword>
<accession>A0A091E254</accession>
<evidence type="ECO:0000313" key="4">
    <source>
        <dbReference type="EMBL" id="KFO37427.1"/>
    </source>
</evidence>
<name>A0A091E254_FUKDA</name>
<evidence type="ECO:0000256" key="2">
    <source>
        <dbReference type="ARBA" id="ARBA00022448"/>
    </source>
</evidence>
<keyword evidence="3" id="KW-0406">Ion transport</keyword>
<sequence length="85" mass="9918">MAFSDADIQKQIKHIMVFIDQEASEKAQETNAKAEEELNKNGRLVQTQSLQIVEYYGKKEKQIEQQKNQVRLKVLRARDELVTNL</sequence>
<dbReference type="Gene3D" id="6.10.250.1620">
    <property type="match status" value="1"/>
</dbReference>
<protein>
    <submittedName>
        <fullName evidence="4">V-type proton ATPase subunit E 1</fullName>
    </submittedName>
</protein>